<dbReference type="Pfam" id="PF13577">
    <property type="entry name" value="SnoaL_4"/>
    <property type="match status" value="1"/>
</dbReference>
<evidence type="ECO:0000259" key="1">
    <source>
        <dbReference type="Pfam" id="PF13577"/>
    </source>
</evidence>
<dbReference type="AlphaFoldDB" id="A0A4R6RUH3"/>
<protein>
    <submittedName>
        <fullName evidence="2">SnoaL-like protein</fullName>
    </submittedName>
</protein>
<accession>A0A4R6RUH3</accession>
<reference evidence="2 3" key="1">
    <citation type="submission" date="2019-03" db="EMBL/GenBank/DDBJ databases">
        <title>Genomic Encyclopedia of Type Strains, Phase IV (KMG-IV): sequencing the most valuable type-strain genomes for metagenomic binning, comparative biology and taxonomic classification.</title>
        <authorList>
            <person name="Goeker M."/>
        </authorList>
    </citation>
    <scope>NUCLEOTIDE SEQUENCE [LARGE SCALE GENOMIC DNA]</scope>
    <source>
        <strain evidence="2 3">DSM 45361</strain>
    </source>
</reference>
<organism evidence="2 3">
    <name type="scientific">Labedaea rhizosphaerae</name>
    <dbReference type="NCBI Taxonomy" id="598644"/>
    <lineage>
        <taxon>Bacteria</taxon>
        <taxon>Bacillati</taxon>
        <taxon>Actinomycetota</taxon>
        <taxon>Actinomycetes</taxon>
        <taxon>Pseudonocardiales</taxon>
        <taxon>Pseudonocardiaceae</taxon>
        <taxon>Labedaea</taxon>
    </lineage>
</organism>
<evidence type="ECO:0000313" key="3">
    <source>
        <dbReference type="Proteomes" id="UP000295444"/>
    </source>
</evidence>
<dbReference type="InterPro" id="IPR037401">
    <property type="entry name" value="SnoaL-like"/>
</dbReference>
<proteinExistence type="predicted"/>
<feature type="domain" description="SnoaL-like" evidence="1">
    <location>
        <begin position="14"/>
        <end position="137"/>
    </location>
</feature>
<sequence length="149" mass="16094">MTSTFQTAQDALLRELSDRAEISELLARNWRTMDDKDFDAARDLYTEDIALVMAGGEPITGAQAVIDSTRALNVSYKSTQHNGCSLSIELDGDRATAHANVIGVLVGGVPEVPAVSVTAVGARVGVVRTDGGWRMDRIELTPRYRYPVG</sequence>
<dbReference type="RefSeq" id="WP_166659502.1">
    <property type="nucleotide sequence ID" value="NZ_SNXZ01000010.1"/>
</dbReference>
<gene>
    <name evidence="2" type="ORF">EV186_110113</name>
</gene>
<dbReference type="EMBL" id="SNXZ01000010">
    <property type="protein sequence ID" value="TDP90572.1"/>
    <property type="molecule type" value="Genomic_DNA"/>
</dbReference>
<evidence type="ECO:0000313" key="2">
    <source>
        <dbReference type="EMBL" id="TDP90572.1"/>
    </source>
</evidence>
<dbReference type="CDD" id="cd00531">
    <property type="entry name" value="NTF2_like"/>
    <property type="match status" value="1"/>
</dbReference>
<dbReference type="Gene3D" id="3.10.450.50">
    <property type="match status" value="1"/>
</dbReference>
<name>A0A4R6RUH3_LABRH</name>
<dbReference type="SUPFAM" id="SSF54427">
    <property type="entry name" value="NTF2-like"/>
    <property type="match status" value="1"/>
</dbReference>
<comment type="caution">
    <text evidence="2">The sequence shown here is derived from an EMBL/GenBank/DDBJ whole genome shotgun (WGS) entry which is preliminary data.</text>
</comment>
<dbReference type="InterPro" id="IPR032710">
    <property type="entry name" value="NTF2-like_dom_sf"/>
</dbReference>
<dbReference type="Proteomes" id="UP000295444">
    <property type="component" value="Unassembled WGS sequence"/>
</dbReference>
<keyword evidence="3" id="KW-1185">Reference proteome</keyword>